<proteinExistence type="inferred from homology"/>
<dbReference type="FunFam" id="2.60.40.1930:FF:000001">
    <property type="entry name" value="CD109 isoform 3"/>
    <property type="match status" value="1"/>
</dbReference>
<keyword evidence="3" id="KW-0732">Signal</keyword>
<evidence type="ECO:0000313" key="8">
    <source>
        <dbReference type="Proteomes" id="UP000694620"/>
    </source>
</evidence>
<evidence type="ECO:0000256" key="1">
    <source>
        <dbReference type="ARBA" id="ARBA00010952"/>
    </source>
</evidence>
<evidence type="ECO:0000259" key="6">
    <source>
        <dbReference type="Pfam" id="PF01835"/>
    </source>
</evidence>
<dbReference type="Proteomes" id="UP000694620">
    <property type="component" value="Chromosome 9"/>
</dbReference>
<reference evidence="7" key="3">
    <citation type="submission" date="2025-09" db="UniProtKB">
        <authorList>
            <consortium name="Ensembl"/>
        </authorList>
    </citation>
    <scope>IDENTIFICATION</scope>
</reference>
<dbReference type="Ensembl" id="ENSECRT00000024223.1">
    <property type="protein sequence ID" value="ENSECRP00000023702.1"/>
    <property type="gene ID" value="ENSECRG00000015998.1"/>
</dbReference>
<comment type="similarity">
    <text evidence="1">Belongs to the protease inhibitor I39 (alpha-2-macroglobulin) family.</text>
</comment>
<reference evidence="7" key="2">
    <citation type="submission" date="2025-08" db="UniProtKB">
        <authorList>
            <consortium name="Ensembl"/>
        </authorList>
    </citation>
    <scope>IDENTIFICATION</scope>
</reference>
<keyword evidence="8" id="KW-1185">Reference proteome</keyword>
<dbReference type="GeneTree" id="ENSGT00940000154904"/>
<organism evidence="7 8">
    <name type="scientific">Erpetoichthys calabaricus</name>
    <name type="common">Rope fish</name>
    <name type="synonym">Calamoichthys calabaricus</name>
    <dbReference type="NCBI Taxonomy" id="27687"/>
    <lineage>
        <taxon>Eukaryota</taxon>
        <taxon>Metazoa</taxon>
        <taxon>Chordata</taxon>
        <taxon>Craniata</taxon>
        <taxon>Vertebrata</taxon>
        <taxon>Euteleostomi</taxon>
        <taxon>Actinopterygii</taxon>
        <taxon>Polypteriformes</taxon>
        <taxon>Polypteridae</taxon>
        <taxon>Erpetoichthys</taxon>
    </lineage>
</organism>
<dbReference type="InterPro" id="IPR050473">
    <property type="entry name" value="A2M/Complement_sys"/>
</dbReference>
<protein>
    <recommendedName>
        <fullName evidence="6">Macroglobulin domain-containing protein</fullName>
    </recommendedName>
</protein>
<feature type="domain" description="Macroglobulin" evidence="6">
    <location>
        <begin position="109"/>
        <end position="194"/>
    </location>
</feature>
<evidence type="ECO:0000313" key="7">
    <source>
        <dbReference type="Ensembl" id="ENSECRP00000023702.1"/>
    </source>
</evidence>
<evidence type="ECO:0000256" key="4">
    <source>
        <dbReference type="ARBA" id="ARBA00022900"/>
    </source>
</evidence>
<accession>A0A8C4SZ12</accession>
<name>A0A8C4SZ12_ERPCA</name>
<sequence length="229" mass="26348">PTKLPILYPIIQWLLENRPPSKIYMVTIPHHIHGGTMEKVCAHLLQPNETISFTINLLMERENLTLLEEKIKEKDFYKCIEFQVSLFKGNSFEVKNKKKVLITPIQSMTFIQTDKPIYKPGQTVKFRIFAMNEDFLPVNEKDPRSNRIGQWLNISTNSGIVDLSYPTTSEAPLGMYTLIAWQEQGSSLHETFNVKEYGKIYIHILIYTWFTEITDSLCGTTSEGTSGIP</sequence>
<dbReference type="Pfam" id="PF01835">
    <property type="entry name" value="MG2"/>
    <property type="match status" value="1"/>
</dbReference>
<dbReference type="InterPro" id="IPR002890">
    <property type="entry name" value="MG2"/>
</dbReference>
<keyword evidence="5" id="KW-0325">Glycoprotein</keyword>
<dbReference type="PANTHER" id="PTHR11412">
    <property type="entry name" value="MACROGLOBULIN / COMPLEMENT"/>
    <property type="match status" value="1"/>
</dbReference>
<dbReference type="PANTHER" id="PTHR11412:SF171">
    <property type="entry name" value="PREGNANCY ZONE PROTEIN-LIKE PROTEIN"/>
    <property type="match status" value="1"/>
</dbReference>
<dbReference type="GO" id="GO:0004867">
    <property type="term" value="F:serine-type endopeptidase inhibitor activity"/>
    <property type="evidence" value="ECO:0007669"/>
    <property type="project" value="UniProtKB-KW"/>
</dbReference>
<evidence type="ECO:0000256" key="3">
    <source>
        <dbReference type="ARBA" id="ARBA00022729"/>
    </source>
</evidence>
<evidence type="ECO:0000256" key="5">
    <source>
        <dbReference type="ARBA" id="ARBA00023180"/>
    </source>
</evidence>
<keyword evidence="2" id="KW-0646">Protease inhibitor</keyword>
<keyword evidence="4" id="KW-0722">Serine protease inhibitor</keyword>
<dbReference type="Gene3D" id="2.60.40.1930">
    <property type="match status" value="1"/>
</dbReference>
<reference evidence="7" key="1">
    <citation type="submission" date="2021-06" db="EMBL/GenBank/DDBJ databases">
        <authorList>
            <consortium name="Wellcome Sanger Institute Data Sharing"/>
        </authorList>
    </citation>
    <scope>NUCLEOTIDE SEQUENCE [LARGE SCALE GENOMIC DNA]</scope>
</reference>
<dbReference type="AlphaFoldDB" id="A0A8C4SZ12"/>
<evidence type="ECO:0000256" key="2">
    <source>
        <dbReference type="ARBA" id="ARBA00022690"/>
    </source>
</evidence>